<feature type="region of interest" description="Disordered" evidence="5">
    <location>
        <begin position="1"/>
        <end position="71"/>
    </location>
</feature>
<dbReference type="AlphaFoldDB" id="A0A8H4VSX6"/>
<evidence type="ECO:0000256" key="2">
    <source>
        <dbReference type="ARBA" id="ARBA00022771"/>
    </source>
</evidence>
<dbReference type="GO" id="GO:0000981">
    <property type="term" value="F:DNA-binding transcription factor activity, RNA polymerase II-specific"/>
    <property type="evidence" value="ECO:0007669"/>
    <property type="project" value="TreeGrafter"/>
</dbReference>
<evidence type="ECO:0000256" key="3">
    <source>
        <dbReference type="ARBA" id="ARBA00022833"/>
    </source>
</evidence>
<evidence type="ECO:0000313" key="8">
    <source>
        <dbReference type="Proteomes" id="UP000521872"/>
    </source>
</evidence>
<dbReference type="Gene3D" id="3.30.160.60">
    <property type="entry name" value="Classic Zinc Finger"/>
    <property type="match status" value="2"/>
</dbReference>
<feature type="compositionally biased region" description="Basic and acidic residues" evidence="5">
    <location>
        <begin position="368"/>
        <end position="386"/>
    </location>
</feature>
<dbReference type="SMART" id="SM00355">
    <property type="entry name" value="ZnF_C2H2"/>
    <property type="match status" value="2"/>
</dbReference>
<dbReference type="PROSITE" id="PS00028">
    <property type="entry name" value="ZINC_FINGER_C2H2_1"/>
    <property type="match status" value="2"/>
</dbReference>
<keyword evidence="2 4" id="KW-0863">Zinc-finger</keyword>
<feature type="region of interest" description="Disordered" evidence="5">
    <location>
        <begin position="355"/>
        <end position="512"/>
    </location>
</feature>
<evidence type="ECO:0000256" key="1">
    <source>
        <dbReference type="ARBA" id="ARBA00022723"/>
    </source>
</evidence>
<feature type="domain" description="C2H2-type" evidence="6">
    <location>
        <begin position="301"/>
        <end position="325"/>
    </location>
</feature>
<proteinExistence type="predicted"/>
<keyword evidence="8" id="KW-1185">Reference proteome</keyword>
<gene>
    <name evidence="7" type="ORF">D9613_010122</name>
</gene>
<reference evidence="7 8" key="1">
    <citation type="submission" date="2019-12" db="EMBL/GenBank/DDBJ databases">
        <authorList>
            <person name="Floudas D."/>
            <person name="Bentzer J."/>
            <person name="Ahren D."/>
            <person name="Johansson T."/>
            <person name="Persson P."/>
            <person name="Tunlid A."/>
        </authorList>
    </citation>
    <scope>NUCLEOTIDE SEQUENCE [LARGE SCALE GENOMIC DNA]</scope>
    <source>
        <strain evidence="7 8">CBS 102.39</strain>
    </source>
</reference>
<dbReference type="Pfam" id="PF00096">
    <property type="entry name" value="zf-C2H2"/>
    <property type="match status" value="2"/>
</dbReference>
<accession>A0A8H4VSX6</accession>
<evidence type="ECO:0000256" key="4">
    <source>
        <dbReference type="PROSITE-ProRule" id="PRU00042"/>
    </source>
</evidence>
<sequence>MSFSRPSHSSSSQDQTEHATGHDNSQHAAEFDSEHSSFWNPFQTTPTSTIPHLIDNPTATNPPSMHSEQIHNLPPTQLDEWADYSVGARPSSALSAFYAPPTHDSLFLYESAHLGGGLPPPDAQRLSGIIEHAQSMNLALPWLGGTADMHETNVLSIPMSNPLVRHPFHPHYHATFPGSQSTLEGNPGDNSFLQLGQNMFTTTGSASPVDPTQIRSDLVEEELYGSDNPVEAEVAVRQVKQKKVKMHQCPICQKQFPRPSGLKLHMTTHNNEKRTSAFFLRFLEVEYKTHLTASSKMNTAFVCTFPGCTRRFNVRSNAKRHLRTHGVSAADIAQYDPAPPPSPKEVPYIVDFTEPTVATPPDAASLADDSHRAQSGRRTDHEHEMFVEPQDSQAGGPSTRTVQRRRPPSYKVRWLPTSATTRLKASSRYGVGEQPEPWKGKEVANAMDDGDSPTDSEEPEGASDDPDEEEEMLRQAVAASRFDRGPPPNAGSSSGAASSSSTSGKEFSFPIF</sequence>
<evidence type="ECO:0000256" key="5">
    <source>
        <dbReference type="SAM" id="MobiDB-lite"/>
    </source>
</evidence>
<feature type="compositionally biased region" description="Low complexity" evidence="5">
    <location>
        <begin position="1"/>
        <end position="12"/>
    </location>
</feature>
<feature type="compositionally biased region" description="Low complexity" evidence="5">
    <location>
        <begin position="490"/>
        <end position="504"/>
    </location>
</feature>
<keyword evidence="1" id="KW-0479">Metal-binding</keyword>
<dbReference type="PANTHER" id="PTHR23235">
    <property type="entry name" value="KRUEPPEL-LIKE TRANSCRIPTION FACTOR"/>
    <property type="match status" value="1"/>
</dbReference>
<dbReference type="PANTHER" id="PTHR23235:SF120">
    <property type="entry name" value="KRUPPEL-LIKE FACTOR 15"/>
    <property type="match status" value="1"/>
</dbReference>
<evidence type="ECO:0000313" key="7">
    <source>
        <dbReference type="EMBL" id="KAF4618809.1"/>
    </source>
</evidence>
<dbReference type="InterPro" id="IPR036236">
    <property type="entry name" value="Znf_C2H2_sf"/>
</dbReference>
<dbReference type="Proteomes" id="UP000521872">
    <property type="component" value="Unassembled WGS sequence"/>
</dbReference>
<dbReference type="InterPro" id="IPR013087">
    <property type="entry name" value="Znf_C2H2_type"/>
</dbReference>
<comment type="caution">
    <text evidence="7">The sequence shown here is derived from an EMBL/GenBank/DDBJ whole genome shotgun (WGS) entry which is preliminary data.</text>
</comment>
<dbReference type="SUPFAM" id="SSF57667">
    <property type="entry name" value="beta-beta-alpha zinc fingers"/>
    <property type="match status" value="2"/>
</dbReference>
<organism evidence="7 8">
    <name type="scientific">Agrocybe pediades</name>
    <dbReference type="NCBI Taxonomy" id="84607"/>
    <lineage>
        <taxon>Eukaryota</taxon>
        <taxon>Fungi</taxon>
        <taxon>Dikarya</taxon>
        <taxon>Basidiomycota</taxon>
        <taxon>Agaricomycotina</taxon>
        <taxon>Agaricomycetes</taxon>
        <taxon>Agaricomycetidae</taxon>
        <taxon>Agaricales</taxon>
        <taxon>Agaricineae</taxon>
        <taxon>Strophariaceae</taxon>
        <taxon>Agrocybe</taxon>
    </lineage>
</organism>
<dbReference type="EMBL" id="JAACJL010000017">
    <property type="protein sequence ID" value="KAF4618809.1"/>
    <property type="molecule type" value="Genomic_DNA"/>
</dbReference>
<dbReference type="GO" id="GO:0008270">
    <property type="term" value="F:zinc ion binding"/>
    <property type="evidence" value="ECO:0007669"/>
    <property type="project" value="UniProtKB-KW"/>
</dbReference>
<name>A0A8H4VSX6_9AGAR</name>
<feature type="compositionally biased region" description="Polar residues" evidence="5">
    <location>
        <begin position="57"/>
        <end position="67"/>
    </location>
</feature>
<dbReference type="GO" id="GO:0000978">
    <property type="term" value="F:RNA polymerase II cis-regulatory region sequence-specific DNA binding"/>
    <property type="evidence" value="ECO:0007669"/>
    <property type="project" value="TreeGrafter"/>
</dbReference>
<protein>
    <recommendedName>
        <fullName evidence="6">C2H2-type domain-containing protein</fullName>
    </recommendedName>
</protein>
<feature type="compositionally biased region" description="Basic and acidic residues" evidence="5">
    <location>
        <begin position="15"/>
        <end position="35"/>
    </location>
</feature>
<evidence type="ECO:0000259" key="6">
    <source>
        <dbReference type="PROSITE" id="PS50157"/>
    </source>
</evidence>
<feature type="domain" description="C2H2-type" evidence="6">
    <location>
        <begin position="247"/>
        <end position="274"/>
    </location>
</feature>
<dbReference type="PROSITE" id="PS50157">
    <property type="entry name" value="ZINC_FINGER_C2H2_2"/>
    <property type="match status" value="2"/>
</dbReference>
<feature type="compositionally biased region" description="Polar residues" evidence="5">
    <location>
        <begin position="390"/>
        <end position="401"/>
    </location>
</feature>
<feature type="compositionally biased region" description="Polar residues" evidence="5">
    <location>
        <begin position="36"/>
        <end position="50"/>
    </location>
</feature>
<feature type="compositionally biased region" description="Acidic residues" evidence="5">
    <location>
        <begin position="448"/>
        <end position="471"/>
    </location>
</feature>
<keyword evidence="3" id="KW-0862">Zinc</keyword>